<accession>A0ABS9H989</accession>
<sequence length="218" mass="22572">MSAADQPVSALLLDLDGTLVDSEPLHRRGYELCFAARGWDVPDLGIFTGRRALDVFATEPGPWSGLDPQVVLDDVLAHVPDEDPTPVAGARELILAACSSRTPVAIVTSAGPSWVERSLTSLGLGLDDVDLVVTALDVLAGKPDPEGFALACGRLGVDPSAAVAAEDSPAGIRAARAAGVRRVVGVATSHDPSVLLDAGAAEVHDDLRPLVPLLRRSP</sequence>
<protein>
    <submittedName>
        <fullName evidence="1">HAD family phosphatase</fullName>
    </submittedName>
</protein>
<dbReference type="PANTHER" id="PTHR43481:SF4">
    <property type="entry name" value="GLYCEROL-1-PHOSPHATE PHOSPHOHYDROLASE 1-RELATED"/>
    <property type="match status" value="1"/>
</dbReference>
<name>A0ABS9H989_9ACTN</name>
<dbReference type="SFLD" id="SFLDS00003">
    <property type="entry name" value="Haloacid_Dehalogenase"/>
    <property type="match status" value="1"/>
</dbReference>
<proteinExistence type="predicted"/>
<reference evidence="1 2" key="1">
    <citation type="submission" date="2022-01" db="EMBL/GenBank/DDBJ databases">
        <title>Nocardioides sp. nov., an actinomycete isolated from mining soil.</title>
        <authorList>
            <person name="Liu L."/>
        </authorList>
    </citation>
    <scope>NUCLEOTIDE SEQUENCE [LARGE SCALE GENOMIC DNA]</scope>
    <source>
        <strain evidence="1 2">KLBMP 9356</strain>
    </source>
</reference>
<dbReference type="InterPro" id="IPR023214">
    <property type="entry name" value="HAD_sf"/>
</dbReference>
<dbReference type="CDD" id="cd07505">
    <property type="entry name" value="HAD_BPGM-like"/>
    <property type="match status" value="1"/>
</dbReference>
<gene>
    <name evidence="1" type="ORF">L2K70_03200</name>
</gene>
<organism evidence="1 2">
    <name type="scientific">Nocardioides potassii</name>
    <dbReference type="NCBI Taxonomy" id="2911371"/>
    <lineage>
        <taxon>Bacteria</taxon>
        <taxon>Bacillati</taxon>
        <taxon>Actinomycetota</taxon>
        <taxon>Actinomycetes</taxon>
        <taxon>Propionibacteriales</taxon>
        <taxon>Nocardioidaceae</taxon>
        <taxon>Nocardioides</taxon>
    </lineage>
</organism>
<dbReference type="Gene3D" id="1.10.150.240">
    <property type="entry name" value="Putative phosphatase, domain 2"/>
    <property type="match status" value="1"/>
</dbReference>
<dbReference type="InterPro" id="IPR051806">
    <property type="entry name" value="HAD-like_SPP"/>
</dbReference>
<evidence type="ECO:0000313" key="1">
    <source>
        <dbReference type="EMBL" id="MCF6376598.1"/>
    </source>
</evidence>
<dbReference type="InterPro" id="IPR006439">
    <property type="entry name" value="HAD-SF_hydro_IA"/>
</dbReference>
<evidence type="ECO:0000313" key="2">
    <source>
        <dbReference type="Proteomes" id="UP001201161"/>
    </source>
</evidence>
<dbReference type="Gene3D" id="3.40.50.1000">
    <property type="entry name" value="HAD superfamily/HAD-like"/>
    <property type="match status" value="1"/>
</dbReference>
<keyword evidence="2" id="KW-1185">Reference proteome</keyword>
<dbReference type="InterPro" id="IPR036412">
    <property type="entry name" value="HAD-like_sf"/>
</dbReference>
<dbReference type="Pfam" id="PF00702">
    <property type="entry name" value="Hydrolase"/>
    <property type="match status" value="1"/>
</dbReference>
<dbReference type="SUPFAM" id="SSF56784">
    <property type="entry name" value="HAD-like"/>
    <property type="match status" value="1"/>
</dbReference>
<dbReference type="RefSeq" id="WP_236398881.1">
    <property type="nucleotide sequence ID" value="NZ_JAKJHZ010000003.1"/>
</dbReference>
<dbReference type="PANTHER" id="PTHR43481">
    <property type="entry name" value="FRUCTOSE-1-PHOSPHATE PHOSPHATASE"/>
    <property type="match status" value="1"/>
</dbReference>
<dbReference type="InterPro" id="IPR023198">
    <property type="entry name" value="PGP-like_dom2"/>
</dbReference>
<dbReference type="EMBL" id="JAKJHZ010000003">
    <property type="protein sequence ID" value="MCF6376598.1"/>
    <property type="molecule type" value="Genomic_DNA"/>
</dbReference>
<dbReference type="NCBIfam" id="TIGR01509">
    <property type="entry name" value="HAD-SF-IA-v3"/>
    <property type="match status" value="1"/>
</dbReference>
<dbReference type="SFLD" id="SFLDG01129">
    <property type="entry name" value="C1.5:_HAD__Beta-PGM__Phosphata"/>
    <property type="match status" value="1"/>
</dbReference>
<comment type="caution">
    <text evidence="1">The sequence shown here is derived from an EMBL/GenBank/DDBJ whole genome shotgun (WGS) entry which is preliminary data.</text>
</comment>
<dbReference type="Proteomes" id="UP001201161">
    <property type="component" value="Unassembled WGS sequence"/>
</dbReference>